<sequence length="446" mass="49988">MEGLFNDLAGLPFSRRDDSSSSLAGASVDVLDWVEGVEYPSAERKLLSDLAESRPSLRVIITPVHWTDASFAAVLGFLIRHYRIPTAFIEAESRAVTHAFGSLDTSDGYRCCWFNFLCKNITVQEAPESGLLIRGPSYGVPELRQSDLTWIRSGFFLRWPIDSKLESHLTLISFGCDTASQRLRRISLGAVRDGVLRDPLSLFVVILHELSAQMDRTVWDLSDVFRGIEWKAMSLSRDRESFTGLHNISKHIIYLQEGSDAVLMTVEGLSTLHDDFSGGATIDQLEAVRITRRTIAQVESEFQTIKLRVKSLDRRMQNVIALSFHLVTQEGNTLLQSDSNTMATIAFVTLVFLPITTVSTVFGSQFFNTSPGNTSLEVSNDFWIFWVVSIPLTLAVLLGWSLWRKQNVNDQRAWKSVLGSFLGRGWRVGKLERRTTQPGESEMGKG</sequence>
<dbReference type="Gene3D" id="1.20.58.340">
    <property type="entry name" value="Magnesium transport protein CorA, transmembrane region"/>
    <property type="match status" value="1"/>
</dbReference>
<protein>
    <submittedName>
        <fullName evidence="6">Uncharacterized protein</fullName>
    </submittedName>
</protein>
<dbReference type="Pfam" id="PF01544">
    <property type="entry name" value="CorA"/>
    <property type="match status" value="1"/>
</dbReference>
<evidence type="ECO:0000256" key="4">
    <source>
        <dbReference type="ARBA" id="ARBA00023136"/>
    </source>
</evidence>
<reference evidence="6 7" key="1">
    <citation type="submission" date="2024-07" db="EMBL/GenBank/DDBJ databases">
        <title>Section-level genome sequencing and comparative genomics of Aspergillus sections Usti and Cavernicolus.</title>
        <authorList>
            <consortium name="Lawrence Berkeley National Laboratory"/>
            <person name="Nybo J.L."/>
            <person name="Vesth T.C."/>
            <person name="Theobald S."/>
            <person name="Frisvad J.C."/>
            <person name="Larsen T.O."/>
            <person name="Kjaerboelling I."/>
            <person name="Rothschild-Mancinelli K."/>
            <person name="Lyhne E.K."/>
            <person name="Kogle M.E."/>
            <person name="Barry K."/>
            <person name="Clum A."/>
            <person name="Na H."/>
            <person name="Ledsgaard L."/>
            <person name="Lin J."/>
            <person name="Lipzen A."/>
            <person name="Kuo A."/>
            <person name="Riley R."/>
            <person name="Mondo S."/>
            <person name="Labutti K."/>
            <person name="Haridas S."/>
            <person name="Pangalinan J."/>
            <person name="Salamov A.A."/>
            <person name="Simmons B.A."/>
            <person name="Magnuson J.K."/>
            <person name="Chen J."/>
            <person name="Drula E."/>
            <person name="Henrissat B."/>
            <person name="Wiebenga A."/>
            <person name="Lubbers R.J."/>
            <person name="Gomes A.C."/>
            <person name="Macurrencykelacurrency M.R."/>
            <person name="Stajich J."/>
            <person name="Grigoriev I.V."/>
            <person name="Mortensen U.H."/>
            <person name="De Vries R.P."/>
            <person name="Baker S.E."/>
            <person name="Andersen M.R."/>
        </authorList>
    </citation>
    <scope>NUCLEOTIDE SEQUENCE [LARGE SCALE GENOMIC DNA]</scope>
    <source>
        <strain evidence="6 7">CBS 449.75</strain>
    </source>
</reference>
<evidence type="ECO:0000256" key="5">
    <source>
        <dbReference type="SAM" id="Phobius"/>
    </source>
</evidence>
<keyword evidence="3 5" id="KW-1133">Transmembrane helix</keyword>
<dbReference type="GeneID" id="98148929"/>
<evidence type="ECO:0000313" key="6">
    <source>
        <dbReference type="EMBL" id="KAL2862623.1"/>
    </source>
</evidence>
<dbReference type="EMBL" id="JBFXLQ010000064">
    <property type="protein sequence ID" value="KAL2862623.1"/>
    <property type="molecule type" value="Genomic_DNA"/>
</dbReference>
<proteinExistence type="predicted"/>
<gene>
    <name evidence="6" type="ORF">BJX67DRAFT_385431</name>
</gene>
<keyword evidence="7" id="KW-1185">Reference proteome</keyword>
<dbReference type="SUPFAM" id="SSF144083">
    <property type="entry name" value="Magnesium transport protein CorA, transmembrane region"/>
    <property type="match status" value="1"/>
</dbReference>
<organism evidence="6 7">
    <name type="scientific">Aspergillus lucknowensis</name>
    <dbReference type="NCBI Taxonomy" id="176173"/>
    <lineage>
        <taxon>Eukaryota</taxon>
        <taxon>Fungi</taxon>
        <taxon>Dikarya</taxon>
        <taxon>Ascomycota</taxon>
        <taxon>Pezizomycotina</taxon>
        <taxon>Eurotiomycetes</taxon>
        <taxon>Eurotiomycetidae</taxon>
        <taxon>Eurotiales</taxon>
        <taxon>Aspergillaceae</taxon>
        <taxon>Aspergillus</taxon>
        <taxon>Aspergillus subgen. Nidulantes</taxon>
    </lineage>
</organism>
<evidence type="ECO:0000313" key="7">
    <source>
        <dbReference type="Proteomes" id="UP001610432"/>
    </source>
</evidence>
<keyword evidence="4 5" id="KW-0472">Membrane</keyword>
<evidence type="ECO:0000256" key="1">
    <source>
        <dbReference type="ARBA" id="ARBA00004651"/>
    </source>
</evidence>
<feature type="transmembrane region" description="Helical" evidence="5">
    <location>
        <begin position="382"/>
        <end position="403"/>
    </location>
</feature>
<dbReference type="RefSeq" id="XP_070881602.1">
    <property type="nucleotide sequence ID" value="XM_071033857.1"/>
</dbReference>
<dbReference type="PANTHER" id="PTHR46494:SF1">
    <property type="entry name" value="CORA FAMILY METAL ION TRANSPORTER (EUROFUNG)"/>
    <property type="match status" value="1"/>
</dbReference>
<dbReference type="PANTHER" id="PTHR46494">
    <property type="entry name" value="CORA FAMILY METAL ION TRANSPORTER (EUROFUNG)"/>
    <property type="match status" value="1"/>
</dbReference>
<comment type="caution">
    <text evidence="6">The sequence shown here is derived from an EMBL/GenBank/DDBJ whole genome shotgun (WGS) entry which is preliminary data.</text>
</comment>
<dbReference type="InterPro" id="IPR045863">
    <property type="entry name" value="CorA_TM1_TM2"/>
</dbReference>
<keyword evidence="2 5" id="KW-0812">Transmembrane</keyword>
<name>A0ABR4LDL2_9EURO</name>
<accession>A0ABR4LDL2</accession>
<evidence type="ECO:0000256" key="2">
    <source>
        <dbReference type="ARBA" id="ARBA00022692"/>
    </source>
</evidence>
<evidence type="ECO:0000256" key="3">
    <source>
        <dbReference type="ARBA" id="ARBA00022989"/>
    </source>
</evidence>
<feature type="transmembrane region" description="Helical" evidence="5">
    <location>
        <begin position="342"/>
        <end position="362"/>
    </location>
</feature>
<dbReference type="Proteomes" id="UP001610432">
    <property type="component" value="Unassembled WGS sequence"/>
</dbReference>
<comment type="subcellular location">
    <subcellularLocation>
        <location evidence="1">Cell membrane</location>
        <topology evidence="1">Multi-pass membrane protein</topology>
    </subcellularLocation>
</comment>
<dbReference type="InterPro" id="IPR002523">
    <property type="entry name" value="MgTranspt_CorA/ZnTranspt_ZntB"/>
</dbReference>